<reference evidence="2 3" key="1">
    <citation type="submission" date="2019-06" db="EMBL/GenBank/DDBJ databases">
        <title>Discovery of a novel chromosome fission-fusion reversal in muntjac.</title>
        <authorList>
            <person name="Mudd A.B."/>
            <person name="Bredeson J.V."/>
            <person name="Baum R."/>
            <person name="Hockemeyer D."/>
            <person name="Rokhsar D.S."/>
        </authorList>
    </citation>
    <scope>NUCLEOTIDE SEQUENCE [LARGE SCALE GENOMIC DNA]</scope>
    <source>
        <strain evidence="2">UCam_UCB_Mr</strain>
        <tissue evidence="2">Fibroblast cell line</tissue>
    </source>
</reference>
<evidence type="ECO:0000313" key="3">
    <source>
        <dbReference type="Proteomes" id="UP000326062"/>
    </source>
</evidence>
<sequence length="109" mass="12056">PWRAYWSAHLLGAPGPPEVSFPTQSPQGPSRPSIQSGVIRPPSTGYGLRTVSKIPPVYQFLGRQSQCQCYQRTNCYQALKGPLHLDTPCSGKSLFYHRCEWVACGCGME</sequence>
<feature type="compositionally biased region" description="Polar residues" evidence="1">
    <location>
        <begin position="21"/>
        <end position="36"/>
    </location>
</feature>
<dbReference type="AlphaFoldDB" id="A0A5J5MZY8"/>
<protein>
    <submittedName>
        <fullName evidence="2">Uncharacterized protein</fullName>
    </submittedName>
</protein>
<comment type="caution">
    <text evidence="2">The sequence shown here is derived from an EMBL/GenBank/DDBJ whole genome shotgun (WGS) entry which is preliminary data.</text>
</comment>
<evidence type="ECO:0000256" key="1">
    <source>
        <dbReference type="SAM" id="MobiDB-lite"/>
    </source>
</evidence>
<gene>
    <name evidence="2" type="ORF">FD755_000558</name>
</gene>
<feature type="region of interest" description="Disordered" evidence="1">
    <location>
        <begin position="14"/>
        <end position="40"/>
    </location>
</feature>
<evidence type="ECO:0000313" key="2">
    <source>
        <dbReference type="EMBL" id="KAB0385602.1"/>
    </source>
</evidence>
<dbReference type="EMBL" id="VCEB01000001">
    <property type="protein sequence ID" value="KAB0385602.1"/>
    <property type="molecule type" value="Genomic_DNA"/>
</dbReference>
<name>A0A5J5MZY8_MUNRE</name>
<accession>A0A5J5MZY8</accession>
<organism evidence="2 3">
    <name type="scientific">Muntiacus reevesi</name>
    <name type="common">Reeves' muntjac</name>
    <name type="synonym">Cervus reevesi</name>
    <dbReference type="NCBI Taxonomy" id="9886"/>
    <lineage>
        <taxon>Eukaryota</taxon>
        <taxon>Metazoa</taxon>
        <taxon>Chordata</taxon>
        <taxon>Craniata</taxon>
        <taxon>Vertebrata</taxon>
        <taxon>Euteleostomi</taxon>
        <taxon>Mammalia</taxon>
        <taxon>Eutheria</taxon>
        <taxon>Laurasiatheria</taxon>
        <taxon>Artiodactyla</taxon>
        <taxon>Ruminantia</taxon>
        <taxon>Pecora</taxon>
        <taxon>Cervidae</taxon>
        <taxon>Muntiacinae</taxon>
        <taxon>Muntiacus</taxon>
    </lineage>
</organism>
<feature type="non-terminal residue" evidence="2">
    <location>
        <position position="1"/>
    </location>
</feature>
<dbReference type="Proteomes" id="UP000326062">
    <property type="component" value="Chromosome 1"/>
</dbReference>
<keyword evidence="3" id="KW-1185">Reference proteome</keyword>
<proteinExistence type="predicted"/>